<dbReference type="KEGG" id="gph:GEMMAAP_08835"/>
<proteinExistence type="inferred from homology"/>
<dbReference type="RefSeq" id="WP_043581654.1">
    <property type="nucleotide sequence ID" value="NZ_CP011454.1"/>
</dbReference>
<reference evidence="7 8" key="2">
    <citation type="journal article" date="2016" name="Environ. Microbiol. Rep.">
        <title>Metagenomic evidence for the presence of phototrophic Gemmatimonadetes bacteria in diverse environments.</title>
        <authorList>
            <person name="Zeng Y."/>
            <person name="Baumbach J."/>
            <person name="Barbosa E.G."/>
            <person name="Azevedo V."/>
            <person name="Zhang C."/>
            <person name="Koblizek M."/>
        </authorList>
    </citation>
    <scope>NUCLEOTIDE SEQUENCE [LARGE SCALE GENOMIC DNA]</scope>
    <source>
        <strain evidence="7 8">AP64</strain>
    </source>
</reference>
<dbReference type="STRING" id="1379270.GEMMAAP_08835"/>
<feature type="transmembrane region" description="Helical" evidence="6">
    <location>
        <begin position="129"/>
        <end position="147"/>
    </location>
</feature>
<sequence length="314" mass="34609">MPTSWWIGFNALVLFLLALDLGIFNRKPHAVSVKEALGWSAVWITLAVGFGLWIGQAMGRQAMLEFYAGYLVEQALSVDNLFVFILVFGYFRIPQELQHRVLFWGILGALLMRGAMIGAGAVLLAKFHWIIYLFGAFLIYTGFKMAFGGENEIEPEQNPVIRLVRRFMPLTTKFHGDKFFVREALEPGGVVKLVATPLFVVLALVETTDVVFAVDSIPAIFGVTRNPFLVYTSNVFAILGLRSMYFVLANIIGKFHLLKYGLSIVLAFVGAKMLLSEIQPISIGVSLGLVAGVLIGSVVLSLLIPPKGETPTEH</sequence>
<evidence type="ECO:0000313" key="7">
    <source>
        <dbReference type="EMBL" id="AMW04915.1"/>
    </source>
</evidence>
<protein>
    <submittedName>
        <fullName evidence="7">Membrane protein</fullName>
    </submittedName>
</protein>
<feature type="transmembrane region" description="Helical" evidence="6">
    <location>
        <begin position="101"/>
        <end position="123"/>
    </location>
</feature>
<keyword evidence="3 6" id="KW-0812">Transmembrane</keyword>
<accession>A0A143BJZ4</accession>
<dbReference type="AlphaFoldDB" id="A0A143BJZ4"/>
<dbReference type="OrthoDB" id="9783692at2"/>
<reference evidence="7 8" key="1">
    <citation type="journal article" date="2014" name="Proc. Natl. Acad. Sci. U.S.A.">
        <title>Functional type 2 photosynthetic reaction centers found in the rare bacterial phylum Gemmatimonadetes.</title>
        <authorList>
            <person name="Zeng Y."/>
            <person name="Feng F."/>
            <person name="Medova H."/>
            <person name="Dean J."/>
            <person name="Koblizek M."/>
        </authorList>
    </citation>
    <scope>NUCLEOTIDE SEQUENCE [LARGE SCALE GENOMIC DNA]</scope>
    <source>
        <strain evidence="7 8">AP64</strain>
    </source>
</reference>
<gene>
    <name evidence="7" type="ORF">GEMMAAP_08835</name>
</gene>
<keyword evidence="4 6" id="KW-1133">Transmembrane helix</keyword>
<dbReference type="EMBL" id="CP011454">
    <property type="protein sequence ID" value="AMW04915.1"/>
    <property type="molecule type" value="Genomic_DNA"/>
</dbReference>
<keyword evidence="8" id="KW-1185">Reference proteome</keyword>
<feature type="transmembrane region" description="Helical" evidence="6">
    <location>
        <begin position="6"/>
        <end position="24"/>
    </location>
</feature>
<dbReference type="NCBIfam" id="TIGR03718">
    <property type="entry name" value="R_switched_Alx"/>
    <property type="match status" value="1"/>
</dbReference>
<dbReference type="Pfam" id="PF03741">
    <property type="entry name" value="TerC"/>
    <property type="match status" value="1"/>
</dbReference>
<evidence type="ECO:0000256" key="4">
    <source>
        <dbReference type="ARBA" id="ARBA00022989"/>
    </source>
</evidence>
<keyword evidence="5 6" id="KW-0472">Membrane</keyword>
<feature type="transmembrane region" description="Helical" evidence="6">
    <location>
        <begin position="228"/>
        <end position="248"/>
    </location>
</feature>
<evidence type="ECO:0000313" key="8">
    <source>
        <dbReference type="Proteomes" id="UP000076404"/>
    </source>
</evidence>
<evidence type="ECO:0000256" key="2">
    <source>
        <dbReference type="ARBA" id="ARBA00007511"/>
    </source>
</evidence>
<feature type="transmembrane region" description="Helical" evidence="6">
    <location>
        <begin position="257"/>
        <end position="275"/>
    </location>
</feature>
<evidence type="ECO:0000256" key="1">
    <source>
        <dbReference type="ARBA" id="ARBA00004141"/>
    </source>
</evidence>
<dbReference type="InterPro" id="IPR005496">
    <property type="entry name" value="Integral_membrane_TerC"/>
</dbReference>
<feature type="transmembrane region" description="Helical" evidence="6">
    <location>
        <begin position="281"/>
        <end position="304"/>
    </location>
</feature>
<dbReference type="PANTHER" id="PTHR30238:SF0">
    <property type="entry name" value="THYLAKOID MEMBRANE PROTEIN TERC, CHLOROPLASTIC"/>
    <property type="match status" value="1"/>
</dbReference>
<evidence type="ECO:0000256" key="5">
    <source>
        <dbReference type="ARBA" id="ARBA00023136"/>
    </source>
</evidence>
<evidence type="ECO:0000256" key="3">
    <source>
        <dbReference type="ARBA" id="ARBA00022692"/>
    </source>
</evidence>
<evidence type="ECO:0000256" key="6">
    <source>
        <dbReference type="SAM" id="Phobius"/>
    </source>
</evidence>
<feature type="transmembrane region" description="Helical" evidence="6">
    <location>
        <begin position="190"/>
        <end position="208"/>
    </location>
</feature>
<comment type="subcellular location">
    <subcellularLocation>
        <location evidence="1">Membrane</location>
        <topology evidence="1">Multi-pass membrane protein</topology>
    </subcellularLocation>
</comment>
<organism evidence="7 8">
    <name type="scientific">Gemmatimonas phototrophica</name>
    <dbReference type="NCBI Taxonomy" id="1379270"/>
    <lineage>
        <taxon>Bacteria</taxon>
        <taxon>Pseudomonadati</taxon>
        <taxon>Gemmatimonadota</taxon>
        <taxon>Gemmatimonadia</taxon>
        <taxon>Gemmatimonadales</taxon>
        <taxon>Gemmatimonadaceae</taxon>
        <taxon>Gemmatimonas</taxon>
    </lineage>
</organism>
<dbReference type="InterPro" id="IPR022369">
    <property type="entry name" value="Integral_membrane_TerC_rswitch"/>
</dbReference>
<dbReference type="PANTHER" id="PTHR30238">
    <property type="entry name" value="MEMBRANE BOUND PREDICTED REDOX MODULATOR"/>
    <property type="match status" value="1"/>
</dbReference>
<name>A0A143BJZ4_9BACT</name>
<feature type="transmembrane region" description="Helical" evidence="6">
    <location>
        <begin position="36"/>
        <end position="55"/>
    </location>
</feature>
<dbReference type="Proteomes" id="UP000076404">
    <property type="component" value="Chromosome"/>
</dbReference>
<dbReference type="eggNOG" id="COG0861">
    <property type="taxonomic scope" value="Bacteria"/>
</dbReference>
<comment type="similarity">
    <text evidence="2">Belongs to the TerC family.</text>
</comment>
<dbReference type="GO" id="GO:0016020">
    <property type="term" value="C:membrane"/>
    <property type="evidence" value="ECO:0007669"/>
    <property type="project" value="UniProtKB-SubCell"/>
</dbReference>
<feature type="transmembrane region" description="Helical" evidence="6">
    <location>
        <begin position="67"/>
        <end position="89"/>
    </location>
</feature>